<keyword evidence="2" id="KW-0808">Transferase</keyword>
<dbReference type="PIRSF" id="PIRSF031679">
    <property type="entry name" value="Mtase_Alr7345_prd"/>
    <property type="match status" value="1"/>
</dbReference>
<keyword evidence="1" id="KW-0732">Signal</keyword>
<dbReference type="InterPro" id="IPR016980">
    <property type="entry name" value="S-AdoMet-dep_MeTrfase_Alr7345"/>
</dbReference>
<dbReference type="EMBL" id="JBHLXP010000005">
    <property type="protein sequence ID" value="MFC0050287.1"/>
    <property type="molecule type" value="Genomic_DNA"/>
</dbReference>
<dbReference type="GO" id="GO:0032259">
    <property type="term" value="P:methylation"/>
    <property type="evidence" value="ECO:0007669"/>
    <property type="project" value="UniProtKB-KW"/>
</dbReference>
<dbReference type="Proteomes" id="UP001589813">
    <property type="component" value="Unassembled WGS sequence"/>
</dbReference>
<organism evidence="2 3">
    <name type="scientific">Rheinheimera tilapiae</name>
    <dbReference type="NCBI Taxonomy" id="875043"/>
    <lineage>
        <taxon>Bacteria</taxon>
        <taxon>Pseudomonadati</taxon>
        <taxon>Pseudomonadota</taxon>
        <taxon>Gammaproteobacteria</taxon>
        <taxon>Chromatiales</taxon>
        <taxon>Chromatiaceae</taxon>
        <taxon>Rheinheimera</taxon>
    </lineage>
</organism>
<feature type="signal peptide" evidence="1">
    <location>
        <begin position="1"/>
        <end position="28"/>
    </location>
</feature>
<name>A0ABV6BJR9_9GAMM</name>
<accession>A0ABV6BJR9</accession>
<reference evidence="2 3" key="1">
    <citation type="submission" date="2024-09" db="EMBL/GenBank/DDBJ databases">
        <authorList>
            <person name="Sun Q."/>
            <person name="Mori K."/>
        </authorList>
    </citation>
    <scope>NUCLEOTIDE SEQUENCE [LARGE SCALE GENOMIC DNA]</scope>
    <source>
        <strain evidence="2 3">KCTC 23315</strain>
    </source>
</reference>
<protein>
    <submittedName>
        <fullName evidence="2">Class I SAM-dependent methyltransferase</fullName>
    </submittedName>
</protein>
<dbReference type="RefSeq" id="WP_377247781.1">
    <property type="nucleotide sequence ID" value="NZ_JBHLXP010000005.1"/>
</dbReference>
<dbReference type="SUPFAM" id="SSF53335">
    <property type="entry name" value="S-adenosyl-L-methionine-dependent methyltransferases"/>
    <property type="match status" value="1"/>
</dbReference>
<gene>
    <name evidence="2" type="ORF">ACFFJP_18470</name>
</gene>
<evidence type="ECO:0000256" key="1">
    <source>
        <dbReference type="SAM" id="SignalP"/>
    </source>
</evidence>
<proteinExistence type="predicted"/>
<dbReference type="Gene3D" id="3.40.50.150">
    <property type="entry name" value="Vaccinia Virus protein VP39"/>
    <property type="match status" value="1"/>
</dbReference>
<sequence length="286" mass="32387">MFNIKTKVRNSVNSAVFVLCCVVSVAEAAVPYGLQQWLDSPQRSTENKARDQHRHPGETLGFFGLQPTQKVLEVWPARGWYTEILAPYLKDQGELTIANFRHNDGSLEDERKIFWAKLSARLDADIRKNPQHFGAVKDLEFDPPAMMQLGPVNYYDKVLSFRNSHIWNEAGYLLDVYRAFFDVLKPGGTLGLVEHRSSRLSEISSRAGEGYLDEYYVISVAQQAGFVLVERSEINANPLDTKDYPKGVYALPPTLAMGEKNKARYLAIGESDRMTLRFIKPLPTVQ</sequence>
<evidence type="ECO:0000313" key="2">
    <source>
        <dbReference type="EMBL" id="MFC0050287.1"/>
    </source>
</evidence>
<dbReference type="GO" id="GO:0008168">
    <property type="term" value="F:methyltransferase activity"/>
    <property type="evidence" value="ECO:0007669"/>
    <property type="project" value="UniProtKB-KW"/>
</dbReference>
<dbReference type="InterPro" id="IPR029063">
    <property type="entry name" value="SAM-dependent_MTases_sf"/>
</dbReference>
<feature type="chain" id="PRO_5046162234" evidence="1">
    <location>
        <begin position="29"/>
        <end position="286"/>
    </location>
</feature>
<keyword evidence="3" id="KW-1185">Reference proteome</keyword>
<comment type="caution">
    <text evidence="2">The sequence shown here is derived from an EMBL/GenBank/DDBJ whole genome shotgun (WGS) entry which is preliminary data.</text>
</comment>
<evidence type="ECO:0000313" key="3">
    <source>
        <dbReference type="Proteomes" id="UP001589813"/>
    </source>
</evidence>
<keyword evidence="2" id="KW-0489">Methyltransferase</keyword>